<name>A0A5J9TI21_9POAL</name>
<accession>A0A5J9TI21</accession>
<reference evidence="2 3" key="1">
    <citation type="journal article" date="2019" name="Sci. Rep.">
        <title>A high-quality genome of Eragrostis curvula grass provides insights into Poaceae evolution and supports new strategies to enhance forage quality.</title>
        <authorList>
            <person name="Carballo J."/>
            <person name="Santos B.A.C.M."/>
            <person name="Zappacosta D."/>
            <person name="Garbus I."/>
            <person name="Selva J.P."/>
            <person name="Gallo C.A."/>
            <person name="Diaz A."/>
            <person name="Albertini E."/>
            <person name="Caccamo M."/>
            <person name="Echenique V."/>
        </authorList>
    </citation>
    <scope>NUCLEOTIDE SEQUENCE [LARGE SCALE GENOMIC DNA]</scope>
    <source>
        <strain evidence="3">cv. Victoria</strain>
        <tissue evidence="2">Leaf</tissue>
    </source>
</reference>
<evidence type="ECO:0000313" key="2">
    <source>
        <dbReference type="EMBL" id="TVU11030.1"/>
    </source>
</evidence>
<evidence type="ECO:0000256" key="1">
    <source>
        <dbReference type="SAM" id="MobiDB-lite"/>
    </source>
</evidence>
<feature type="non-terminal residue" evidence="2">
    <location>
        <position position="1"/>
    </location>
</feature>
<protein>
    <submittedName>
        <fullName evidence="2">Uncharacterized protein</fullName>
    </submittedName>
</protein>
<gene>
    <name evidence="2" type="ORF">EJB05_44592</name>
</gene>
<evidence type="ECO:0000313" key="3">
    <source>
        <dbReference type="Proteomes" id="UP000324897"/>
    </source>
</evidence>
<organism evidence="2 3">
    <name type="scientific">Eragrostis curvula</name>
    <name type="common">weeping love grass</name>
    <dbReference type="NCBI Taxonomy" id="38414"/>
    <lineage>
        <taxon>Eukaryota</taxon>
        <taxon>Viridiplantae</taxon>
        <taxon>Streptophyta</taxon>
        <taxon>Embryophyta</taxon>
        <taxon>Tracheophyta</taxon>
        <taxon>Spermatophyta</taxon>
        <taxon>Magnoliopsida</taxon>
        <taxon>Liliopsida</taxon>
        <taxon>Poales</taxon>
        <taxon>Poaceae</taxon>
        <taxon>PACMAD clade</taxon>
        <taxon>Chloridoideae</taxon>
        <taxon>Eragrostideae</taxon>
        <taxon>Eragrostidinae</taxon>
        <taxon>Eragrostis</taxon>
    </lineage>
</organism>
<dbReference type="Proteomes" id="UP000324897">
    <property type="component" value="Chromosome 3"/>
</dbReference>
<dbReference type="EMBL" id="RWGY01000039">
    <property type="protein sequence ID" value="TVU11030.1"/>
    <property type="molecule type" value="Genomic_DNA"/>
</dbReference>
<dbReference type="Gramene" id="TVU11030">
    <property type="protein sequence ID" value="TVU11030"/>
    <property type="gene ID" value="EJB05_44592"/>
</dbReference>
<dbReference type="AlphaFoldDB" id="A0A5J9TI21"/>
<keyword evidence="3" id="KW-1185">Reference proteome</keyword>
<proteinExistence type="predicted"/>
<feature type="region of interest" description="Disordered" evidence="1">
    <location>
        <begin position="47"/>
        <end position="76"/>
    </location>
</feature>
<comment type="caution">
    <text evidence="2">The sequence shown here is derived from an EMBL/GenBank/DDBJ whole genome shotgun (WGS) entry which is preliminary data.</text>
</comment>
<sequence>MVWLADSVSLTLHPAQTAPCYEPGAPRRRRLLAALPRLPPRRRRLLLPLRLPPRPPPPAPALRDPPPRLRPRLPPPRAAAPAAALLRRGGRPVPRRGGFEFGAICFTALDVGRLRAWVASFRDGECFHPFWFEQRCEHAAGSLYWHVCNHDSSLALDAATSVPRRRALLPRRFDFATLAGRHCTWVESFCNGLCRWRALVQIREVMFGLHPFWFEQYCVHAAGSLYWHVCNHDTALAVDMDTMLGVLLCACAGLDRVVTSGSCLDHR</sequence>
<feature type="compositionally biased region" description="Pro residues" evidence="1">
    <location>
        <begin position="50"/>
        <end position="64"/>
    </location>
</feature>